<protein>
    <recommendedName>
        <fullName evidence="6">Transport permease protein</fullName>
    </recommendedName>
</protein>
<feature type="transmembrane region" description="Helical" evidence="6">
    <location>
        <begin position="230"/>
        <end position="250"/>
    </location>
</feature>
<feature type="transmembrane region" description="Helical" evidence="6">
    <location>
        <begin position="24"/>
        <end position="50"/>
    </location>
</feature>
<dbReference type="Pfam" id="PF01061">
    <property type="entry name" value="ABC2_membrane"/>
    <property type="match status" value="1"/>
</dbReference>
<evidence type="ECO:0000256" key="2">
    <source>
        <dbReference type="ARBA" id="ARBA00022692"/>
    </source>
</evidence>
<name>A0ABS9Q3M6_9MICO</name>
<evidence type="ECO:0000313" key="8">
    <source>
        <dbReference type="EMBL" id="MCG7322389.1"/>
    </source>
</evidence>
<comment type="similarity">
    <text evidence="6">Belongs to the ABC-2 integral membrane protein family.</text>
</comment>
<keyword evidence="4 6" id="KW-0472">Membrane</keyword>
<dbReference type="InterPro" id="IPR000412">
    <property type="entry name" value="ABC_2_transport"/>
</dbReference>
<keyword evidence="6" id="KW-1003">Cell membrane</keyword>
<evidence type="ECO:0000256" key="4">
    <source>
        <dbReference type="ARBA" id="ARBA00023136"/>
    </source>
</evidence>
<dbReference type="RefSeq" id="WP_029210241.1">
    <property type="nucleotide sequence ID" value="NZ_DAMDMH010000052.1"/>
</dbReference>
<feature type="transmembrane region" description="Helical" evidence="6">
    <location>
        <begin position="168"/>
        <end position="186"/>
    </location>
</feature>
<evidence type="ECO:0000313" key="9">
    <source>
        <dbReference type="Proteomes" id="UP001521931"/>
    </source>
</evidence>
<comment type="subcellular location">
    <subcellularLocation>
        <location evidence="6">Cell membrane</location>
        <topology evidence="6">Multi-pass membrane protein</topology>
    </subcellularLocation>
    <subcellularLocation>
        <location evidence="1">Membrane</location>
        <topology evidence="1">Multi-pass membrane protein</topology>
    </subcellularLocation>
</comment>
<comment type="caution">
    <text evidence="8">The sequence shown here is derived from an EMBL/GenBank/DDBJ whole genome shotgun (WGS) entry which is preliminary data.</text>
</comment>
<keyword evidence="9" id="KW-1185">Reference proteome</keyword>
<feature type="transmembrane region" description="Helical" evidence="6">
    <location>
        <begin position="62"/>
        <end position="85"/>
    </location>
</feature>
<proteinExistence type="inferred from homology"/>
<evidence type="ECO:0000256" key="5">
    <source>
        <dbReference type="ARBA" id="ARBA00023251"/>
    </source>
</evidence>
<keyword evidence="3 6" id="KW-1133">Transmembrane helix</keyword>
<dbReference type="PANTHER" id="PTHR43229">
    <property type="entry name" value="NODULATION PROTEIN J"/>
    <property type="match status" value="1"/>
</dbReference>
<dbReference type="Proteomes" id="UP001521931">
    <property type="component" value="Unassembled WGS sequence"/>
</dbReference>
<dbReference type="PANTHER" id="PTHR43229:SF2">
    <property type="entry name" value="NODULATION PROTEIN J"/>
    <property type="match status" value="1"/>
</dbReference>
<dbReference type="PIRSF" id="PIRSF006648">
    <property type="entry name" value="DrrB"/>
    <property type="match status" value="1"/>
</dbReference>
<evidence type="ECO:0000256" key="1">
    <source>
        <dbReference type="ARBA" id="ARBA00004141"/>
    </source>
</evidence>
<dbReference type="InterPro" id="IPR047817">
    <property type="entry name" value="ABC2_TM_bact-type"/>
</dbReference>
<reference evidence="8 9" key="1">
    <citation type="submission" date="2022-02" db="EMBL/GenBank/DDBJ databases">
        <title>Uncovering new skin microbiome diversity through culturing and metagenomics.</title>
        <authorList>
            <person name="Conlan S."/>
            <person name="Deming C."/>
            <person name="Nisc Comparative Sequencing Program N."/>
            <person name="Segre J.A."/>
        </authorList>
    </citation>
    <scope>NUCLEOTIDE SEQUENCE [LARGE SCALE GENOMIC DNA]</scope>
    <source>
        <strain evidence="8 9">ACRQZ</strain>
    </source>
</reference>
<sequence length="258" mass="26833">MTSLVHESTLLAGRTARHWRAQPGAFLLTAAFPLLVLLLMTGLLGGAIAGGTRSYLQLAVPGILAVTMLFGLETTMIAVAGDAATSVTDRLRSLPIRALSVLGGRGLADVAASVIGLALVVLGGLALGWRPGSFAGLAVAAVLLLWLRIGLLWVGIYGGLTARGPESVAAVQILVWPISMLSTAYVDPTTMPTWLGLVAELNPLSATVTAVRELCGASTIVGSTWATEHAMVLAVVWPALLTAAFLPLYVRTYRRLGD</sequence>
<dbReference type="InterPro" id="IPR013525">
    <property type="entry name" value="ABC2_TM"/>
</dbReference>
<feature type="domain" description="ABC transmembrane type-2" evidence="7">
    <location>
        <begin position="24"/>
        <end position="256"/>
    </location>
</feature>
<accession>A0ABS9Q3M6</accession>
<keyword evidence="5" id="KW-0046">Antibiotic resistance</keyword>
<dbReference type="EMBL" id="JAKRCV010000033">
    <property type="protein sequence ID" value="MCG7322389.1"/>
    <property type="molecule type" value="Genomic_DNA"/>
</dbReference>
<evidence type="ECO:0000256" key="3">
    <source>
        <dbReference type="ARBA" id="ARBA00022989"/>
    </source>
</evidence>
<evidence type="ECO:0000256" key="6">
    <source>
        <dbReference type="RuleBase" id="RU361157"/>
    </source>
</evidence>
<gene>
    <name evidence="8" type="ORF">MHL29_10925</name>
</gene>
<organism evidence="8 9">
    <name type="scientific">Arsenicicoccus bolidensis</name>
    <dbReference type="NCBI Taxonomy" id="229480"/>
    <lineage>
        <taxon>Bacteria</taxon>
        <taxon>Bacillati</taxon>
        <taxon>Actinomycetota</taxon>
        <taxon>Actinomycetes</taxon>
        <taxon>Micrococcales</taxon>
        <taxon>Intrasporangiaceae</taxon>
        <taxon>Arsenicicoccus</taxon>
    </lineage>
</organism>
<feature type="transmembrane region" description="Helical" evidence="6">
    <location>
        <begin position="106"/>
        <end position="128"/>
    </location>
</feature>
<evidence type="ECO:0000259" key="7">
    <source>
        <dbReference type="PROSITE" id="PS51012"/>
    </source>
</evidence>
<keyword evidence="2 6" id="KW-0812">Transmembrane</keyword>
<feature type="transmembrane region" description="Helical" evidence="6">
    <location>
        <begin position="134"/>
        <end position="156"/>
    </location>
</feature>
<dbReference type="PROSITE" id="PS51012">
    <property type="entry name" value="ABC_TM2"/>
    <property type="match status" value="1"/>
</dbReference>
<dbReference type="InterPro" id="IPR051784">
    <property type="entry name" value="Nod_factor_ABC_transporter"/>
</dbReference>
<keyword evidence="6" id="KW-0813">Transport</keyword>